<evidence type="ECO:0000313" key="1">
    <source>
        <dbReference type="EMBL" id="MCW3486844.1"/>
    </source>
</evidence>
<dbReference type="EMBL" id="JAPDNS010000002">
    <property type="protein sequence ID" value="MCW3486844.1"/>
    <property type="molecule type" value="Genomic_DNA"/>
</dbReference>
<protein>
    <recommendedName>
        <fullName evidence="3">YhcG N-terminal domain-containing protein</fullName>
    </recommendedName>
</protein>
<accession>A0ABT3IS97</accession>
<dbReference type="RefSeq" id="WP_264733658.1">
    <property type="nucleotide sequence ID" value="NZ_JAPDNR010000001.1"/>
</dbReference>
<name>A0ABT3IS97_9BACT</name>
<comment type="caution">
    <text evidence="1">The sequence shown here is derived from an EMBL/GenBank/DDBJ whole genome shotgun (WGS) entry which is preliminary data.</text>
</comment>
<sequence length="75" mass="8904">MNTKEVINIEKLVYSIQETNHYFLNQAQKQVNTALTLRNWVIGFYILEYEQHGEDRAAYGQRLYKEIVVKLKKVA</sequence>
<proteinExistence type="predicted"/>
<organism evidence="1 2">
    <name type="scientific">Chitinophaga nivalis</name>
    <dbReference type="NCBI Taxonomy" id="2991709"/>
    <lineage>
        <taxon>Bacteria</taxon>
        <taxon>Pseudomonadati</taxon>
        <taxon>Bacteroidota</taxon>
        <taxon>Chitinophagia</taxon>
        <taxon>Chitinophagales</taxon>
        <taxon>Chitinophagaceae</taxon>
        <taxon>Chitinophaga</taxon>
    </lineage>
</organism>
<dbReference type="Proteomes" id="UP001207742">
    <property type="component" value="Unassembled WGS sequence"/>
</dbReference>
<evidence type="ECO:0000313" key="2">
    <source>
        <dbReference type="Proteomes" id="UP001207742"/>
    </source>
</evidence>
<evidence type="ECO:0008006" key="3">
    <source>
        <dbReference type="Google" id="ProtNLM"/>
    </source>
</evidence>
<reference evidence="1 2" key="1">
    <citation type="submission" date="2022-10" db="EMBL/GenBank/DDBJ databases">
        <title>Chitinophaga nivalis PC15 sp. nov., isolated from Pyeongchang county, South Korea.</title>
        <authorList>
            <person name="Trinh H.N."/>
        </authorList>
    </citation>
    <scope>NUCLEOTIDE SEQUENCE [LARGE SCALE GENOMIC DNA]</scope>
    <source>
        <strain evidence="1 2">PC14</strain>
    </source>
</reference>
<keyword evidence="2" id="KW-1185">Reference proteome</keyword>
<gene>
    <name evidence="1" type="ORF">OL497_23310</name>
</gene>